<dbReference type="PROSITE" id="PS51257">
    <property type="entry name" value="PROKAR_LIPOPROTEIN"/>
    <property type="match status" value="1"/>
</dbReference>
<evidence type="ECO:0008006" key="4">
    <source>
        <dbReference type="Google" id="ProtNLM"/>
    </source>
</evidence>
<name>A0A518I9R6_9PLAN</name>
<dbReference type="Proteomes" id="UP000318313">
    <property type="component" value="Chromosome"/>
</dbReference>
<dbReference type="OrthoDB" id="275291at2"/>
<reference evidence="2 3" key="1">
    <citation type="submission" date="2019-03" db="EMBL/GenBank/DDBJ databases">
        <title>Deep-cultivation of Planctomycetes and their phenomic and genomic characterization uncovers novel biology.</title>
        <authorList>
            <person name="Wiegand S."/>
            <person name="Jogler M."/>
            <person name="Boedeker C."/>
            <person name="Pinto D."/>
            <person name="Vollmers J."/>
            <person name="Rivas-Marin E."/>
            <person name="Kohn T."/>
            <person name="Peeters S.H."/>
            <person name="Heuer A."/>
            <person name="Rast P."/>
            <person name="Oberbeckmann S."/>
            <person name="Bunk B."/>
            <person name="Jeske O."/>
            <person name="Meyerdierks A."/>
            <person name="Storesund J.E."/>
            <person name="Kallscheuer N."/>
            <person name="Luecker S."/>
            <person name="Lage O.M."/>
            <person name="Pohl T."/>
            <person name="Merkel B.J."/>
            <person name="Hornburger P."/>
            <person name="Mueller R.-W."/>
            <person name="Bruemmer F."/>
            <person name="Labrenz M."/>
            <person name="Spormann A.M."/>
            <person name="Op den Camp H."/>
            <person name="Overmann J."/>
            <person name="Amann R."/>
            <person name="Jetten M.S.M."/>
            <person name="Mascher T."/>
            <person name="Medema M.H."/>
            <person name="Devos D.P."/>
            <person name="Kaster A.-K."/>
            <person name="Ovreas L."/>
            <person name="Rohde M."/>
            <person name="Galperin M.Y."/>
            <person name="Jogler C."/>
        </authorList>
    </citation>
    <scope>NUCLEOTIDE SEQUENCE [LARGE SCALE GENOMIC DNA]</scope>
    <source>
        <strain evidence="2 3">Enr17</strain>
    </source>
</reference>
<evidence type="ECO:0000256" key="1">
    <source>
        <dbReference type="SAM" id="SignalP"/>
    </source>
</evidence>
<keyword evidence="3" id="KW-1185">Reference proteome</keyword>
<organism evidence="2 3">
    <name type="scientific">Gimesia fumaroli</name>
    <dbReference type="NCBI Taxonomy" id="2527976"/>
    <lineage>
        <taxon>Bacteria</taxon>
        <taxon>Pseudomonadati</taxon>
        <taxon>Planctomycetota</taxon>
        <taxon>Planctomycetia</taxon>
        <taxon>Planctomycetales</taxon>
        <taxon>Planctomycetaceae</taxon>
        <taxon>Gimesia</taxon>
    </lineage>
</organism>
<evidence type="ECO:0000313" key="2">
    <source>
        <dbReference type="EMBL" id="QDV49847.1"/>
    </source>
</evidence>
<evidence type="ECO:0000313" key="3">
    <source>
        <dbReference type="Proteomes" id="UP000318313"/>
    </source>
</evidence>
<accession>A0A518I9R6</accession>
<gene>
    <name evidence="2" type="ORF">Enr17x_18680</name>
</gene>
<feature type="signal peptide" evidence="1">
    <location>
        <begin position="1"/>
        <end position="28"/>
    </location>
</feature>
<keyword evidence="1" id="KW-0732">Signal</keyword>
<dbReference type="AlphaFoldDB" id="A0A518I9R6"/>
<dbReference type="KEGG" id="gfm:Enr17x_18680"/>
<proteinExistence type="predicted"/>
<dbReference type="EMBL" id="CP037452">
    <property type="protein sequence ID" value="QDV49847.1"/>
    <property type="molecule type" value="Genomic_DNA"/>
</dbReference>
<sequence length="151" mass="16061" precursor="true">MQPLTFRSRIPVPLLILTAFLLSTSGCGSSEPSGTVIGLISANHAPVPGGVRICLMSPQTGYAIATSITENGTFQFGKSIPVGGYVVFVSEEFGNEEPPDGDFIPRQSGKKNLVGLKKLIPAKYWNEITSNLKIDVQEGKNDVNIEIPAAS</sequence>
<protein>
    <recommendedName>
        <fullName evidence="4">Carboxypeptidase regulatory-like domain-containing protein</fullName>
    </recommendedName>
</protein>
<dbReference type="RefSeq" id="WP_145307926.1">
    <property type="nucleotide sequence ID" value="NZ_CP037452.1"/>
</dbReference>
<feature type="chain" id="PRO_5021804953" description="Carboxypeptidase regulatory-like domain-containing protein" evidence="1">
    <location>
        <begin position="29"/>
        <end position="151"/>
    </location>
</feature>